<reference evidence="4 5" key="1">
    <citation type="submission" date="2019-06" db="EMBL/GenBank/DDBJ databases">
        <authorList>
            <person name="Li M."/>
        </authorList>
    </citation>
    <scope>NUCLEOTIDE SEQUENCE [LARGE SCALE GENOMIC DNA]</scope>
    <source>
        <strain evidence="4 5">BGMRC2036</strain>
    </source>
</reference>
<feature type="domain" description="EamA" evidence="3">
    <location>
        <begin position="14"/>
        <end position="147"/>
    </location>
</feature>
<feature type="transmembrane region" description="Helical" evidence="2">
    <location>
        <begin position="106"/>
        <end position="124"/>
    </location>
</feature>
<feature type="transmembrane region" description="Helical" evidence="2">
    <location>
        <begin position="133"/>
        <end position="151"/>
    </location>
</feature>
<evidence type="ECO:0000313" key="4">
    <source>
        <dbReference type="EMBL" id="TPW27232.1"/>
    </source>
</evidence>
<comment type="caution">
    <text evidence="4">The sequence shown here is derived from an EMBL/GenBank/DDBJ whole genome shotgun (WGS) entry which is preliminary data.</text>
</comment>
<organism evidence="4 5">
    <name type="scientific">Martelella alba</name>
    <dbReference type="NCBI Taxonomy" id="2590451"/>
    <lineage>
        <taxon>Bacteria</taxon>
        <taxon>Pseudomonadati</taxon>
        <taxon>Pseudomonadota</taxon>
        <taxon>Alphaproteobacteria</taxon>
        <taxon>Hyphomicrobiales</taxon>
        <taxon>Aurantimonadaceae</taxon>
        <taxon>Martelella</taxon>
    </lineage>
</organism>
<dbReference type="PANTHER" id="PTHR22911:SF135">
    <property type="entry name" value="BLR4310 PROTEIN"/>
    <property type="match status" value="1"/>
</dbReference>
<dbReference type="OrthoDB" id="7818056at2"/>
<feature type="transmembrane region" description="Helical" evidence="2">
    <location>
        <begin position="41"/>
        <end position="60"/>
    </location>
</feature>
<dbReference type="AlphaFoldDB" id="A0A506TYT0"/>
<dbReference type="Proteomes" id="UP000318801">
    <property type="component" value="Unassembled WGS sequence"/>
</dbReference>
<protein>
    <submittedName>
        <fullName evidence="4">DMT family transporter</fullName>
    </submittedName>
</protein>
<keyword evidence="2" id="KW-1133">Transmembrane helix</keyword>
<feature type="domain" description="EamA" evidence="3">
    <location>
        <begin position="156"/>
        <end position="285"/>
    </location>
</feature>
<evidence type="ECO:0000259" key="3">
    <source>
        <dbReference type="Pfam" id="PF00892"/>
    </source>
</evidence>
<evidence type="ECO:0000256" key="2">
    <source>
        <dbReference type="SAM" id="Phobius"/>
    </source>
</evidence>
<evidence type="ECO:0000256" key="1">
    <source>
        <dbReference type="SAM" id="MobiDB-lite"/>
    </source>
</evidence>
<dbReference type="Pfam" id="PF00892">
    <property type="entry name" value="EamA"/>
    <property type="match status" value="2"/>
</dbReference>
<keyword evidence="5" id="KW-1185">Reference proteome</keyword>
<name>A0A506TYT0_9HYPH</name>
<evidence type="ECO:0000313" key="5">
    <source>
        <dbReference type="Proteomes" id="UP000318801"/>
    </source>
</evidence>
<proteinExistence type="predicted"/>
<sequence length="318" mass="34130">MAAGHASQDNIVIKGILLGFAACTAFSFSDASVKALHGAVAPYETAFFGGVFALFALPFLMQKGDRWVDILRTTNRPLWMLRFSAYPLGVIGSVTAFTHLSMAEAFALIFLQPAFVTIMSILFLKEAVGIRRWAAVIIGFIGVLIVLRPGFRELSIGHFGALFAGLGGAISVVTYRAADAAEKKISLFGAGILGAVIVCGTLMLFTFEMPTRTEWLWLAGYGLMAAAANVLLMQAAFYAPAAYIASTQYSQMLWAVLFGYLFFGDTMDTPMLVGILLIIAAGLMTIAREARHGSPASPSLPEGLRCENSIDGRKTRGM</sequence>
<dbReference type="SUPFAM" id="SSF103481">
    <property type="entry name" value="Multidrug resistance efflux transporter EmrE"/>
    <property type="match status" value="2"/>
</dbReference>
<feature type="transmembrane region" description="Helical" evidence="2">
    <location>
        <begin position="12"/>
        <end position="29"/>
    </location>
</feature>
<dbReference type="InterPro" id="IPR037185">
    <property type="entry name" value="EmrE-like"/>
</dbReference>
<accession>A0A506TYT0</accession>
<keyword evidence="2" id="KW-0812">Transmembrane</keyword>
<feature type="region of interest" description="Disordered" evidence="1">
    <location>
        <begin position="293"/>
        <end position="318"/>
    </location>
</feature>
<feature type="transmembrane region" description="Helical" evidence="2">
    <location>
        <begin position="187"/>
        <end position="209"/>
    </location>
</feature>
<feature type="compositionally biased region" description="Basic and acidic residues" evidence="1">
    <location>
        <begin position="304"/>
        <end position="318"/>
    </location>
</feature>
<dbReference type="GO" id="GO:0016020">
    <property type="term" value="C:membrane"/>
    <property type="evidence" value="ECO:0007669"/>
    <property type="project" value="InterPro"/>
</dbReference>
<feature type="transmembrane region" description="Helical" evidence="2">
    <location>
        <begin position="157"/>
        <end position="175"/>
    </location>
</feature>
<dbReference type="InterPro" id="IPR000620">
    <property type="entry name" value="EamA_dom"/>
</dbReference>
<keyword evidence="2" id="KW-0472">Membrane</keyword>
<feature type="transmembrane region" description="Helical" evidence="2">
    <location>
        <begin position="215"/>
        <end position="233"/>
    </location>
</feature>
<dbReference type="EMBL" id="VHLG01000019">
    <property type="protein sequence ID" value="TPW27232.1"/>
    <property type="molecule type" value="Genomic_DNA"/>
</dbReference>
<gene>
    <name evidence="4" type="ORF">FJU08_20515</name>
</gene>
<feature type="transmembrane region" description="Helical" evidence="2">
    <location>
        <begin position="81"/>
        <end position="100"/>
    </location>
</feature>
<dbReference type="PANTHER" id="PTHR22911">
    <property type="entry name" value="ACYL-MALONYL CONDENSING ENZYME-RELATED"/>
    <property type="match status" value="1"/>
</dbReference>